<dbReference type="Proteomes" id="UP000654108">
    <property type="component" value="Unassembled WGS sequence"/>
</dbReference>
<dbReference type="AlphaFoldDB" id="A0A927FYI6"/>
<dbReference type="InterPro" id="IPR039552">
    <property type="entry name" value="IS66_C"/>
</dbReference>
<proteinExistence type="predicted"/>
<organism evidence="2 3">
    <name type="scientific">Devosia oryzisoli</name>
    <dbReference type="NCBI Taxonomy" id="2774138"/>
    <lineage>
        <taxon>Bacteria</taxon>
        <taxon>Pseudomonadati</taxon>
        <taxon>Pseudomonadota</taxon>
        <taxon>Alphaproteobacteria</taxon>
        <taxon>Hyphomicrobiales</taxon>
        <taxon>Devosiaceae</taxon>
        <taxon>Devosia</taxon>
    </lineage>
</organism>
<keyword evidence="3" id="KW-1185">Reference proteome</keyword>
<reference evidence="2" key="1">
    <citation type="submission" date="2020-09" db="EMBL/GenBank/DDBJ databases">
        <title>Genome seq and assembly of Devosia sp.</title>
        <authorList>
            <person name="Chhetri G."/>
        </authorList>
    </citation>
    <scope>NUCLEOTIDE SEQUENCE</scope>
    <source>
        <strain evidence="2">PTR5</strain>
    </source>
</reference>
<comment type="caution">
    <text evidence="2">The sequence shown here is derived from an EMBL/GenBank/DDBJ whole genome shotgun (WGS) entry which is preliminary data.</text>
</comment>
<dbReference type="Pfam" id="PF13817">
    <property type="entry name" value="DDE_Tnp_IS66_C"/>
    <property type="match status" value="1"/>
</dbReference>
<evidence type="ECO:0000313" key="3">
    <source>
        <dbReference type="Proteomes" id="UP000654108"/>
    </source>
</evidence>
<accession>A0A927FYI6</accession>
<feature type="domain" description="Transposase IS66 C-terminal" evidence="1">
    <location>
        <begin position="10"/>
        <end position="47"/>
    </location>
</feature>
<protein>
    <submittedName>
        <fullName evidence="2">Transposase domain-containing protein</fullName>
    </submittedName>
</protein>
<name>A0A927FYI6_9HYPH</name>
<evidence type="ECO:0000313" key="2">
    <source>
        <dbReference type="EMBL" id="MBD8066999.1"/>
    </source>
</evidence>
<evidence type="ECO:0000259" key="1">
    <source>
        <dbReference type="Pfam" id="PF13817"/>
    </source>
</evidence>
<gene>
    <name evidence="2" type="ORF">IC608_16130</name>
</gene>
<dbReference type="EMBL" id="JACYFU010000004">
    <property type="protein sequence ID" value="MBD8066999.1"/>
    <property type="molecule type" value="Genomic_DNA"/>
</dbReference>
<sequence>MAGAWATIATLLTTAKINGVDPHAWLTIPCSASPAAANSQIADLMPWKFSQ</sequence>